<gene>
    <name evidence="1" type="ORF">H6G24_10550</name>
</gene>
<dbReference type="RefSeq" id="WP_190540549.1">
    <property type="nucleotide sequence ID" value="NZ_CAWPNO010000045.1"/>
</dbReference>
<dbReference type="Proteomes" id="UP000658514">
    <property type="component" value="Unassembled WGS sequence"/>
</dbReference>
<keyword evidence="2" id="KW-1185">Reference proteome</keyword>
<comment type="caution">
    <text evidence="1">The sequence shown here is derived from an EMBL/GenBank/DDBJ whole genome shotgun (WGS) entry which is preliminary data.</text>
</comment>
<evidence type="ECO:0000313" key="1">
    <source>
        <dbReference type="EMBL" id="MBD2195930.1"/>
    </source>
</evidence>
<name>A0ABR8A907_9CYAN</name>
<evidence type="ECO:0000313" key="2">
    <source>
        <dbReference type="Proteomes" id="UP000658514"/>
    </source>
</evidence>
<proteinExistence type="predicted"/>
<sequence length="119" mass="13805">MVKVLLEEGYRVYLTDIFKIWVSEANSDRGISLSKQDSARFIEILRTELEIFEPLAVITWGRKANSMLKSSNLDIKHLNFPHPSSAANDAWHKLMGKSPTRENQINYWREKVLSDLSRL</sequence>
<protein>
    <recommendedName>
        <fullName evidence="3">Uracil-DNA glycosylase-like domain-containing protein</fullName>
    </recommendedName>
</protein>
<reference evidence="1 2" key="1">
    <citation type="journal article" date="2020" name="ISME J.">
        <title>Comparative genomics reveals insights into cyanobacterial evolution and habitat adaptation.</title>
        <authorList>
            <person name="Chen M.Y."/>
            <person name="Teng W.K."/>
            <person name="Zhao L."/>
            <person name="Hu C.X."/>
            <person name="Zhou Y.K."/>
            <person name="Han B.P."/>
            <person name="Song L.R."/>
            <person name="Shu W.S."/>
        </authorList>
    </citation>
    <scope>NUCLEOTIDE SEQUENCE [LARGE SCALE GENOMIC DNA]</scope>
    <source>
        <strain evidence="1 2">FACHB-288</strain>
    </source>
</reference>
<accession>A0ABR8A907</accession>
<dbReference type="InterPro" id="IPR036895">
    <property type="entry name" value="Uracil-DNA_glycosylase-like_sf"/>
</dbReference>
<evidence type="ECO:0008006" key="3">
    <source>
        <dbReference type="Google" id="ProtNLM"/>
    </source>
</evidence>
<dbReference type="EMBL" id="JACJQH010000014">
    <property type="protein sequence ID" value="MBD2195930.1"/>
    <property type="molecule type" value="Genomic_DNA"/>
</dbReference>
<dbReference type="SUPFAM" id="SSF52141">
    <property type="entry name" value="Uracil-DNA glycosylase-like"/>
    <property type="match status" value="1"/>
</dbReference>
<organism evidence="1 2">
    <name type="scientific">Calothrix parietina FACHB-288</name>
    <dbReference type="NCBI Taxonomy" id="2692896"/>
    <lineage>
        <taxon>Bacteria</taxon>
        <taxon>Bacillati</taxon>
        <taxon>Cyanobacteriota</taxon>
        <taxon>Cyanophyceae</taxon>
        <taxon>Nostocales</taxon>
        <taxon>Calotrichaceae</taxon>
        <taxon>Calothrix</taxon>
    </lineage>
</organism>